<dbReference type="InterPro" id="IPR039418">
    <property type="entry name" value="LexA-like"/>
</dbReference>
<evidence type="ECO:0000256" key="1">
    <source>
        <dbReference type="ARBA" id="ARBA00023015"/>
    </source>
</evidence>
<dbReference type="GeneID" id="300655632"/>
<accession>A0A845Q7X8</accession>
<dbReference type="Pfam" id="PF00717">
    <property type="entry name" value="Peptidase_S24"/>
    <property type="match status" value="1"/>
</dbReference>
<keyword evidence="6" id="KW-1185">Reference proteome</keyword>
<dbReference type="SUPFAM" id="SSF51306">
    <property type="entry name" value="LexA/Signal peptidase"/>
    <property type="match status" value="1"/>
</dbReference>
<feature type="domain" description="Peptidase S24/S26A/S26B/S26C" evidence="4">
    <location>
        <begin position="116"/>
        <end position="240"/>
    </location>
</feature>
<dbReference type="GO" id="GO:0003677">
    <property type="term" value="F:DNA binding"/>
    <property type="evidence" value="ECO:0007669"/>
    <property type="project" value="UniProtKB-KW"/>
</dbReference>
<dbReference type="InterPro" id="IPR015927">
    <property type="entry name" value="Peptidase_S24_S26A/B/C"/>
</dbReference>
<comment type="caution">
    <text evidence="5">The sequence shown here is derived from an EMBL/GenBank/DDBJ whole genome shotgun (WGS) entry which is preliminary data.</text>
</comment>
<dbReference type="Gene3D" id="2.10.109.10">
    <property type="entry name" value="Umud Fragment, subunit A"/>
    <property type="match status" value="1"/>
</dbReference>
<evidence type="ECO:0000313" key="6">
    <source>
        <dbReference type="Proteomes" id="UP000470384"/>
    </source>
</evidence>
<dbReference type="InterPro" id="IPR036286">
    <property type="entry name" value="LexA/Signal_pep-like_sf"/>
</dbReference>
<name>A0A845Q7X8_9HYPH</name>
<evidence type="ECO:0000259" key="4">
    <source>
        <dbReference type="Pfam" id="PF00717"/>
    </source>
</evidence>
<keyword evidence="1" id="KW-0805">Transcription regulation</keyword>
<dbReference type="OrthoDB" id="9792157at2"/>
<dbReference type="EMBL" id="WXYQ01000003">
    <property type="protein sequence ID" value="NBG94763.1"/>
    <property type="molecule type" value="Genomic_DNA"/>
</dbReference>
<gene>
    <name evidence="5" type="ORF">GTQ45_03350</name>
</gene>
<dbReference type="RefSeq" id="WP_160586846.1">
    <property type="nucleotide sequence ID" value="NZ_BMHN01000001.1"/>
</dbReference>
<proteinExistence type="predicted"/>
<keyword evidence="2" id="KW-0238">DNA-binding</keyword>
<evidence type="ECO:0000313" key="5">
    <source>
        <dbReference type="EMBL" id="NBG94763.1"/>
    </source>
</evidence>
<dbReference type="PANTHER" id="PTHR40661">
    <property type="match status" value="1"/>
</dbReference>
<sequence>MNAEPSLTHRQIWQAIDMLALRSGLSASGLARAAGLDPTTFNRSKRLAANGKQRWPSTESLSKALEAAGTSMEEFVGFLRSGGNLADPAQGELASGLGSDLAGVLMGNGEPTSGVPVIGLAQAGSGGFFDDGGFPVGGGWDRVDLPGGAAGAAGDDNMYALEISGDSMAPVYRKGDIIVVSPASPVRVGDRVVVKTTEGEVLAKELKSRNTRRIVLASLNPSFEDRVFAPADIEWIARIVWARQ</sequence>
<dbReference type="PANTHER" id="PTHR40661:SF3">
    <property type="entry name" value="FELS-1 PROPHAGE TRANSCRIPTIONAL REGULATOR"/>
    <property type="match status" value="1"/>
</dbReference>
<organism evidence="5 6">
    <name type="scientific">Pyruvatibacter mobilis</name>
    <dbReference type="NCBI Taxonomy" id="1712261"/>
    <lineage>
        <taxon>Bacteria</taxon>
        <taxon>Pseudomonadati</taxon>
        <taxon>Pseudomonadota</taxon>
        <taxon>Alphaproteobacteria</taxon>
        <taxon>Hyphomicrobiales</taxon>
        <taxon>Parvibaculaceae</taxon>
        <taxon>Pyruvatibacter</taxon>
    </lineage>
</organism>
<dbReference type="Proteomes" id="UP000470384">
    <property type="component" value="Unassembled WGS sequence"/>
</dbReference>
<dbReference type="CDD" id="cd06529">
    <property type="entry name" value="S24_LexA-like"/>
    <property type="match status" value="1"/>
</dbReference>
<evidence type="ECO:0000256" key="2">
    <source>
        <dbReference type="ARBA" id="ARBA00023125"/>
    </source>
</evidence>
<evidence type="ECO:0000256" key="3">
    <source>
        <dbReference type="ARBA" id="ARBA00023163"/>
    </source>
</evidence>
<dbReference type="AlphaFoldDB" id="A0A845Q7X8"/>
<reference evidence="5 6" key="1">
    <citation type="journal article" date="2016" name="Int. J. Syst. Evol. Microbiol.">
        <title>Pyruvatibacter mobilis gen. nov., sp. nov., a marine bacterium from the culture broth of Picochlorum sp. 122.</title>
        <authorList>
            <person name="Wang G."/>
            <person name="Tang M."/>
            <person name="Wu H."/>
            <person name="Dai S."/>
            <person name="Li T."/>
            <person name="Chen C."/>
            <person name="He H."/>
            <person name="Fan J."/>
            <person name="Xiang W."/>
            <person name="Li X."/>
        </authorList>
    </citation>
    <scope>NUCLEOTIDE SEQUENCE [LARGE SCALE GENOMIC DNA]</scope>
    <source>
        <strain evidence="5 6">GYP-11</strain>
    </source>
</reference>
<protein>
    <submittedName>
        <fullName evidence="5">Helix-turn-helix transcriptional regulator</fullName>
    </submittedName>
</protein>
<keyword evidence="3" id="KW-0804">Transcription</keyword>